<name>A0AAD4GPU5_ASPNN</name>
<dbReference type="Gene3D" id="1.10.600.10">
    <property type="entry name" value="Farnesyl Diphosphate Synthase"/>
    <property type="match status" value="1"/>
</dbReference>
<dbReference type="EMBL" id="VCAU01000110">
    <property type="protein sequence ID" value="KAF9884847.1"/>
    <property type="molecule type" value="Genomic_DNA"/>
</dbReference>
<evidence type="ECO:0000313" key="2">
    <source>
        <dbReference type="Proteomes" id="UP001194746"/>
    </source>
</evidence>
<dbReference type="AlphaFoldDB" id="A0AAD4GPU5"/>
<evidence type="ECO:0000313" key="1">
    <source>
        <dbReference type="EMBL" id="KAF9884847.1"/>
    </source>
</evidence>
<proteinExistence type="predicted"/>
<organism evidence="1 2">
    <name type="scientific">Aspergillus nanangensis</name>
    <dbReference type="NCBI Taxonomy" id="2582783"/>
    <lineage>
        <taxon>Eukaryota</taxon>
        <taxon>Fungi</taxon>
        <taxon>Dikarya</taxon>
        <taxon>Ascomycota</taxon>
        <taxon>Pezizomycotina</taxon>
        <taxon>Eurotiomycetes</taxon>
        <taxon>Eurotiomycetidae</taxon>
        <taxon>Eurotiales</taxon>
        <taxon>Aspergillaceae</taxon>
        <taxon>Aspergillus</taxon>
        <taxon>Aspergillus subgen. Circumdati</taxon>
    </lineage>
</organism>
<reference evidence="1" key="2">
    <citation type="submission" date="2020-02" db="EMBL/GenBank/DDBJ databases">
        <authorList>
            <person name="Gilchrist C.L.M."/>
            <person name="Chooi Y.-H."/>
        </authorList>
    </citation>
    <scope>NUCLEOTIDE SEQUENCE</scope>
    <source>
        <strain evidence="1">MST-FP2251</strain>
    </source>
</reference>
<dbReference type="SUPFAM" id="SSF48576">
    <property type="entry name" value="Terpenoid synthases"/>
    <property type="match status" value="1"/>
</dbReference>
<comment type="caution">
    <text evidence="1">The sequence shown here is derived from an EMBL/GenBank/DDBJ whole genome shotgun (WGS) entry which is preliminary data.</text>
</comment>
<dbReference type="Proteomes" id="UP001194746">
    <property type="component" value="Unassembled WGS sequence"/>
</dbReference>
<gene>
    <name evidence="1" type="ORF">FE257_001190</name>
</gene>
<accession>A0AAD4GPU5</accession>
<sequence length="393" mass="44854">MAFKVNALDLFREERYSCLDYHDVSSLTPTEKEVIKGIMCDTLYIFLQDIDYQYPVTEKHSRLRQEFHDWAKVEVPRATSRKMRSLDALLEEGVFSGESFYPFASHETKLLMAKITTLAIALDNDWLSPKARTRLPLSQNRFWQRQPVDDEFSSAFFQLIAEAGDIFGDKDPIIGTLAASSWSDFVAGCLMENQLWGVAQQIGHHGGTSSEGVGFCPVEDYPSYLRHLTGVPMGYVVPIFKPSREIDVPYSVWMSYLPALRTAISQGNDLFSYVKEMLNGECVNYVSVVTNTKRASGFHSRFVEDSLWTFRDSVCDLFQRVLQSCEALQKAFKPSARCMREGNCAELNGTLDELRTADFLWHSFLHGYIGWHIDSPRYHLDSLRDHLIADEQG</sequence>
<dbReference type="InterPro" id="IPR008949">
    <property type="entry name" value="Isoprenoid_synthase_dom_sf"/>
</dbReference>
<protein>
    <submittedName>
        <fullName evidence="1">Uncharacterized protein</fullName>
    </submittedName>
</protein>
<keyword evidence="2" id="KW-1185">Reference proteome</keyword>
<reference evidence="1" key="1">
    <citation type="journal article" date="2019" name="Beilstein J. Org. Chem.">
        <title>Nanangenines: drimane sesquiterpenoids as the dominant metabolite cohort of a novel Australian fungus, Aspergillus nanangensis.</title>
        <authorList>
            <person name="Lacey H.J."/>
            <person name="Gilchrist C.L.M."/>
            <person name="Crombie A."/>
            <person name="Kalaitzis J.A."/>
            <person name="Vuong D."/>
            <person name="Rutledge P.J."/>
            <person name="Turner P."/>
            <person name="Pitt J.I."/>
            <person name="Lacey E."/>
            <person name="Chooi Y.H."/>
            <person name="Piggott A.M."/>
        </authorList>
    </citation>
    <scope>NUCLEOTIDE SEQUENCE</scope>
    <source>
        <strain evidence="1">MST-FP2251</strain>
    </source>
</reference>